<dbReference type="SUPFAM" id="SSF56784">
    <property type="entry name" value="HAD-like"/>
    <property type="match status" value="1"/>
</dbReference>
<name>A0A0G1IPY0_9BACT</name>
<dbReference type="Gene3D" id="1.10.150.240">
    <property type="entry name" value="Putative phosphatase, domain 2"/>
    <property type="match status" value="1"/>
</dbReference>
<dbReference type="AlphaFoldDB" id="A0A0G1IPY0"/>
<dbReference type="GO" id="GO:0008967">
    <property type="term" value="F:phosphoglycolate phosphatase activity"/>
    <property type="evidence" value="ECO:0007669"/>
    <property type="project" value="TreeGrafter"/>
</dbReference>
<proteinExistence type="predicted"/>
<dbReference type="GO" id="GO:0006281">
    <property type="term" value="P:DNA repair"/>
    <property type="evidence" value="ECO:0007669"/>
    <property type="project" value="TreeGrafter"/>
</dbReference>
<accession>A0A0G1IPY0</accession>
<evidence type="ECO:0000313" key="2">
    <source>
        <dbReference type="Proteomes" id="UP000033945"/>
    </source>
</evidence>
<comment type="caution">
    <text evidence="1">The sequence shown here is derived from an EMBL/GenBank/DDBJ whole genome shotgun (WGS) entry which is preliminary data.</text>
</comment>
<protein>
    <submittedName>
        <fullName evidence="1">Phosphatase</fullName>
    </submittedName>
</protein>
<dbReference type="Pfam" id="PF13419">
    <property type="entry name" value="HAD_2"/>
    <property type="match status" value="1"/>
</dbReference>
<organism evidence="1 2">
    <name type="scientific">Candidatus Giovannonibacteria bacterium GW2011_GWA2_44_26</name>
    <dbReference type="NCBI Taxonomy" id="1618648"/>
    <lineage>
        <taxon>Bacteria</taxon>
        <taxon>Candidatus Giovannoniibacteriota</taxon>
    </lineage>
</organism>
<evidence type="ECO:0000313" key="1">
    <source>
        <dbReference type="EMBL" id="KKT61436.1"/>
    </source>
</evidence>
<dbReference type="SFLD" id="SFLDG01129">
    <property type="entry name" value="C1.5:_HAD__Beta-PGM__Phosphata"/>
    <property type="match status" value="1"/>
</dbReference>
<dbReference type="InterPro" id="IPR050155">
    <property type="entry name" value="HAD-like_hydrolase_sf"/>
</dbReference>
<dbReference type="GO" id="GO:0005829">
    <property type="term" value="C:cytosol"/>
    <property type="evidence" value="ECO:0007669"/>
    <property type="project" value="TreeGrafter"/>
</dbReference>
<dbReference type="InterPro" id="IPR041492">
    <property type="entry name" value="HAD_2"/>
</dbReference>
<dbReference type="SFLD" id="SFLDS00003">
    <property type="entry name" value="Haloacid_Dehalogenase"/>
    <property type="match status" value="1"/>
</dbReference>
<dbReference type="InterPro" id="IPR023198">
    <property type="entry name" value="PGP-like_dom2"/>
</dbReference>
<dbReference type="Gene3D" id="3.40.50.1000">
    <property type="entry name" value="HAD superfamily/HAD-like"/>
    <property type="match status" value="1"/>
</dbReference>
<gene>
    <name evidence="1" type="ORF">UW55_C0031G0009</name>
</gene>
<sequence length="213" mass="23991">MIKVIVFDFDGVLVDSNRLKHEAWFKLFPPKEVSNALIADVLVKVKATRYDILREIFRRLGKSEGEIESLVARYADKYNEIVQSGISSMGLNAGAEKTLLDLKAKFSLYLNSATPEDALAQTINRLEIRNYFKKIYGQSEPRSKEINLQKIINEENVLPSEVLVVGDGQDDLGAAKALGCLFIGVTNNWNKWHGEEFLTVSNLPELMDSIKKL</sequence>
<dbReference type="PANTHER" id="PTHR43434">
    <property type="entry name" value="PHOSPHOGLYCOLATE PHOSPHATASE"/>
    <property type="match status" value="1"/>
</dbReference>
<reference evidence="1 2" key="1">
    <citation type="journal article" date="2015" name="Nature">
        <title>rRNA introns, odd ribosomes, and small enigmatic genomes across a large radiation of phyla.</title>
        <authorList>
            <person name="Brown C.T."/>
            <person name="Hug L.A."/>
            <person name="Thomas B.C."/>
            <person name="Sharon I."/>
            <person name="Castelle C.J."/>
            <person name="Singh A."/>
            <person name="Wilkins M.J."/>
            <person name="Williams K.H."/>
            <person name="Banfield J.F."/>
        </authorList>
    </citation>
    <scope>NUCLEOTIDE SEQUENCE [LARGE SCALE GENOMIC DNA]</scope>
</reference>
<dbReference type="InterPro" id="IPR036412">
    <property type="entry name" value="HAD-like_sf"/>
</dbReference>
<dbReference type="PANTHER" id="PTHR43434:SF1">
    <property type="entry name" value="PHOSPHOGLYCOLATE PHOSPHATASE"/>
    <property type="match status" value="1"/>
</dbReference>
<dbReference type="EMBL" id="LCIT01000031">
    <property type="protein sequence ID" value="KKT61436.1"/>
    <property type="molecule type" value="Genomic_DNA"/>
</dbReference>
<dbReference type="PATRIC" id="fig|1618648.3.peg.984"/>
<dbReference type="Proteomes" id="UP000033945">
    <property type="component" value="Unassembled WGS sequence"/>
</dbReference>
<dbReference type="InterPro" id="IPR023214">
    <property type="entry name" value="HAD_sf"/>
</dbReference>